<dbReference type="Proteomes" id="UP000593758">
    <property type="component" value="Chromosome"/>
</dbReference>
<feature type="transmembrane region" description="Helical" evidence="1">
    <location>
        <begin position="38"/>
        <end position="57"/>
    </location>
</feature>
<evidence type="ECO:0000313" key="3">
    <source>
        <dbReference type="EMBL" id="QOR69849.1"/>
    </source>
</evidence>
<organism evidence="3 4">
    <name type="scientific">Ruania alkalisoli</name>
    <dbReference type="NCBI Taxonomy" id="2779775"/>
    <lineage>
        <taxon>Bacteria</taxon>
        <taxon>Bacillati</taxon>
        <taxon>Actinomycetota</taxon>
        <taxon>Actinomycetes</taxon>
        <taxon>Micrococcales</taxon>
        <taxon>Ruaniaceae</taxon>
        <taxon>Ruania</taxon>
    </lineage>
</organism>
<dbReference type="RefSeq" id="WP_193496536.1">
    <property type="nucleotide sequence ID" value="NZ_CP063169.1"/>
</dbReference>
<reference evidence="3 4" key="1">
    <citation type="submission" date="2020-10" db="EMBL/GenBank/DDBJ databases">
        <title>Haloactinobacterium sp. RN3S43, a bacterium isolated from saline soil.</title>
        <authorList>
            <person name="Sun J.-Q."/>
        </authorList>
    </citation>
    <scope>NUCLEOTIDE SEQUENCE [LARGE SCALE GENOMIC DNA]</scope>
    <source>
        <strain evidence="3 4">RN3S43</strain>
    </source>
</reference>
<evidence type="ECO:0000256" key="1">
    <source>
        <dbReference type="SAM" id="Phobius"/>
    </source>
</evidence>
<dbReference type="InterPro" id="IPR019692">
    <property type="entry name" value="CFP-6_PH"/>
</dbReference>
<dbReference type="AlphaFoldDB" id="A0A7M1SQK1"/>
<gene>
    <name evidence="3" type="ORF">IM660_14465</name>
</gene>
<keyword evidence="4" id="KW-1185">Reference proteome</keyword>
<dbReference type="KEGG" id="halt:IM660_14465"/>
<dbReference type="Pfam" id="PF10756">
    <property type="entry name" value="bPH_6"/>
    <property type="match status" value="1"/>
</dbReference>
<keyword evidence="1" id="KW-0472">Membrane</keyword>
<evidence type="ECO:0000259" key="2">
    <source>
        <dbReference type="Pfam" id="PF10756"/>
    </source>
</evidence>
<dbReference type="EMBL" id="CP063169">
    <property type="protein sequence ID" value="QOR69849.1"/>
    <property type="molecule type" value="Genomic_DNA"/>
</dbReference>
<protein>
    <submittedName>
        <fullName evidence="3">PH domain-containing protein</fullName>
    </submittedName>
</protein>
<sequence>MGATLTFRSPVGRALTVAIGAAGVLLVGYAMVLDGPLALWQTGPTALLALALVWALFWEPQVEVSDGGITVVNILRTAHVPWPEFTAAETRWSLEIRAGDLTVTAWAVPASSGTGARLAARRRGRSGDSASGSGAEAAALAIAERRAALAEAGHLRGARRGAVPPQVTWNLVPVVILTTTAALALASWLTTGLL</sequence>
<accession>A0A7M1SQK1</accession>
<feature type="transmembrane region" description="Helical" evidence="1">
    <location>
        <begin position="12"/>
        <end position="32"/>
    </location>
</feature>
<evidence type="ECO:0000313" key="4">
    <source>
        <dbReference type="Proteomes" id="UP000593758"/>
    </source>
</evidence>
<keyword evidence="1" id="KW-1133">Transmembrane helix</keyword>
<proteinExistence type="predicted"/>
<keyword evidence="1" id="KW-0812">Transmembrane</keyword>
<name>A0A7M1SQK1_9MICO</name>
<feature type="transmembrane region" description="Helical" evidence="1">
    <location>
        <begin position="169"/>
        <end position="189"/>
    </location>
</feature>
<feature type="domain" description="Low molecular weight protein antigen 6 PH" evidence="2">
    <location>
        <begin position="60"/>
        <end position="124"/>
    </location>
</feature>